<evidence type="ECO:0000256" key="9">
    <source>
        <dbReference type="SAM" id="Phobius"/>
    </source>
</evidence>
<dbReference type="Gene3D" id="3.30.450.20">
    <property type="entry name" value="PAS domain"/>
    <property type="match status" value="1"/>
</dbReference>
<dbReference type="SMART" id="SM00387">
    <property type="entry name" value="HATPase_c"/>
    <property type="match status" value="1"/>
</dbReference>
<keyword evidence="13" id="KW-1185">Reference proteome</keyword>
<dbReference type="Pfam" id="PF02518">
    <property type="entry name" value="HATPase_c"/>
    <property type="match status" value="1"/>
</dbReference>
<comment type="catalytic activity">
    <reaction evidence="1">
        <text>ATP + protein L-histidine = ADP + protein N-phospho-L-histidine.</text>
        <dbReference type="EC" id="2.7.13.3"/>
    </reaction>
</comment>
<evidence type="ECO:0000256" key="5">
    <source>
        <dbReference type="ARBA" id="ARBA00022679"/>
    </source>
</evidence>
<evidence type="ECO:0000256" key="1">
    <source>
        <dbReference type="ARBA" id="ARBA00000085"/>
    </source>
</evidence>
<dbReference type="EC" id="2.7.13.3" evidence="3"/>
<keyword evidence="9" id="KW-1133">Transmembrane helix</keyword>
<dbReference type="InterPro" id="IPR036890">
    <property type="entry name" value="HATPase_C_sf"/>
</dbReference>
<dbReference type="PANTHER" id="PTHR34220">
    <property type="entry name" value="SENSOR HISTIDINE KINASE YPDA"/>
    <property type="match status" value="1"/>
</dbReference>
<dbReference type="InterPro" id="IPR050640">
    <property type="entry name" value="Bact_2-comp_sensor_kinase"/>
</dbReference>
<dbReference type="Gene3D" id="3.30.565.10">
    <property type="entry name" value="Histidine kinase-like ATPase, C-terminal domain"/>
    <property type="match status" value="1"/>
</dbReference>
<dbReference type="SUPFAM" id="SSF55874">
    <property type="entry name" value="ATPase domain of HSP90 chaperone/DNA topoisomerase II/histidine kinase"/>
    <property type="match status" value="1"/>
</dbReference>
<keyword evidence="9" id="KW-0472">Membrane</keyword>
<reference evidence="12 13" key="1">
    <citation type="submission" date="2020-07" db="EMBL/GenBank/DDBJ databases">
        <title>A new beta-1,3-glucan-decomposing anaerobic bacterium isolated from anoxic soil subjected to biological soil disinfestation.</title>
        <authorList>
            <person name="Ueki A."/>
            <person name="Tonouchi A."/>
        </authorList>
    </citation>
    <scope>NUCLEOTIDE SEQUENCE [LARGE SCALE GENOMIC DNA]</scope>
    <source>
        <strain evidence="12 13">TW1</strain>
    </source>
</reference>
<dbReference type="GO" id="GO:0016020">
    <property type="term" value="C:membrane"/>
    <property type="evidence" value="ECO:0007669"/>
    <property type="project" value="UniProtKB-SubCell"/>
</dbReference>
<dbReference type="Gene3D" id="6.10.340.10">
    <property type="match status" value="1"/>
</dbReference>
<dbReference type="PANTHER" id="PTHR34220:SF7">
    <property type="entry name" value="SENSOR HISTIDINE KINASE YPDA"/>
    <property type="match status" value="1"/>
</dbReference>
<evidence type="ECO:0000256" key="2">
    <source>
        <dbReference type="ARBA" id="ARBA00004370"/>
    </source>
</evidence>
<keyword evidence="6" id="KW-0418">Kinase</keyword>
<feature type="transmembrane region" description="Helical" evidence="9">
    <location>
        <begin position="293"/>
        <end position="318"/>
    </location>
</feature>
<evidence type="ECO:0000313" key="13">
    <source>
        <dbReference type="Proteomes" id="UP000580568"/>
    </source>
</evidence>
<dbReference type="InterPro" id="IPR003660">
    <property type="entry name" value="HAMP_dom"/>
</dbReference>
<keyword evidence="7" id="KW-0902">Two-component regulatory system</keyword>
<evidence type="ECO:0000256" key="6">
    <source>
        <dbReference type="ARBA" id="ARBA00022777"/>
    </source>
</evidence>
<protein>
    <recommendedName>
        <fullName evidence="3">histidine kinase</fullName>
        <ecNumber evidence="3">2.7.13.3</ecNumber>
    </recommendedName>
</protein>
<keyword evidence="5" id="KW-0808">Transferase</keyword>
<sequence length="583" mass="67149">MLKKKLILKKGSLYNSFFRITAITLMVVTIIISAVMNFYSNRIIYSDLTAYLYSAQSELCQSMDLVINDVNMASVRLLSRQVYNQIINDDSITYEEKQRRIKEQLLSQMKEYDNIADVVIITKEGKSYRMADDENLSLPDKNFLDKIDDSGKITYSDGVVKDKNGQAYIMIGRKFRNLDTGRINGYLVTYVKSNNLIKIYNHLLVNNSFSMIVNSEGKIMSSMDSDSIGETIYDYKFSSIMGKNLNHIDFKGEKMVVANTSFDKQLKDIGFNWYILTYIKEENIDIITKQISYNVWIISTVSAVIAIALSFLTVAYILKPLRRLQAAMKGFKGGKQSIGIAKETKIHDEFFELEKAYVDMVERIDELIIKNNEEKEKQRELELAAMQAQINPHFLYNTLDTIVWMAKIKKEPDIEKITMALSRFFRMSLHKGEKYITISEEISLIQSFVVIEQMRFPNELQILYNIPDDILDEYILKLTIQPIVENALKHGVRGKKENGKIEINGMKYDDMLIFEVIDNGKGFDPKMLDEFDNLDKSKSGGYGLKNVDERIKLEYGSKYGISILSQPNKGTTVIIKLARREKQ</sequence>
<dbReference type="Proteomes" id="UP000580568">
    <property type="component" value="Unassembled WGS sequence"/>
</dbReference>
<evidence type="ECO:0000256" key="3">
    <source>
        <dbReference type="ARBA" id="ARBA00012438"/>
    </source>
</evidence>
<feature type="coiled-coil region" evidence="8">
    <location>
        <begin position="364"/>
        <end position="391"/>
    </location>
</feature>
<evidence type="ECO:0000259" key="11">
    <source>
        <dbReference type="PROSITE" id="PS50885"/>
    </source>
</evidence>
<feature type="domain" description="HAMP" evidence="11">
    <location>
        <begin position="315"/>
        <end position="369"/>
    </location>
</feature>
<evidence type="ECO:0000256" key="4">
    <source>
        <dbReference type="ARBA" id="ARBA00022553"/>
    </source>
</evidence>
<evidence type="ECO:0000256" key="7">
    <source>
        <dbReference type="ARBA" id="ARBA00023012"/>
    </source>
</evidence>
<keyword evidence="8" id="KW-0175">Coiled coil</keyword>
<proteinExistence type="predicted"/>
<dbReference type="EMBL" id="BLZR01000002">
    <property type="protein sequence ID" value="GFP78462.1"/>
    <property type="molecule type" value="Genomic_DNA"/>
</dbReference>
<comment type="subcellular location">
    <subcellularLocation>
        <location evidence="2">Membrane</location>
    </subcellularLocation>
</comment>
<feature type="domain" description="Histidine kinase" evidence="10">
    <location>
        <begin position="472"/>
        <end position="581"/>
    </location>
</feature>
<name>A0A6V8SPH6_9CLOT</name>
<gene>
    <name evidence="12" type="ORF">bsdtw1_04687</name>
</gene>
<evidence type="ECO:0000259" key="10">
    <source>
        <dbReference type="PROSITE" id="PS50109"/>
    </source>
</evidence>
<dbReference type="PROSITE" id="PS50109">
    <property type="entry name" value="HIS_KIN"/>
    <property type="match status" value="1"/>
</dbReference>
<dbReference type="RefSeq" id="WP_183279960.1">
    <property type="nucleotide sequence ID" value="NZ_BLZR01000002.1"/>
</dbReference>
<feature type="transmembrane region" description="Helical" evidence="9">
    <location>
        <begin position="20"/>
        <end position="39"/>
    </location>
</feature>
<dbReference type="AlphaFoldDB" id="A0A6V8SPH6"/>
<dbReference type="InterPro" id="IPR003594">
    <property type="entry name" value="HATPase_dom"/>
</dbReference>
<comment type="caution">
    <text evidence="12">The sequence shown here is derived from an EMBL/GenBank/DDBJ whole genome shotgun (WGS) entry which is preliminary data.</text>
</comment>
<dbReference type="Pfam" id="PF06580">
    <property type="entry name" value="His_kinase"/>
    <property type="match status" value="1"/>
</dbReference>
<keyword evidence="4" id="KW-0597">Phosphoprotein</keyword>
<keyword evidence="9" id="KW-0812">Transmembrane</keyword>
<dbReference type="PROSITE" id="PS50885">
    <property type="entry name" value="HAMP"/>
    <property type="match status" value="1"/>
</dbReference>
<dbReference type="InterPro" id="IPR005467">
    <property type="entry name" value="His_kinase_dom"/>
</dbReference>
<evidence type="ECO:0000313" key="12">
    <source>
        <dbReference type="EMBL" id="GFP78462.1"/>
    </source>
</evidence>
<organism evidence="12 13">
    <name type="scientific">Clostridium fungisolvens</name>
    <dbReference type="NCBI Taxonomy" id="1604897"/>
    <lineage>
        <taxon>Bacteria</taxon>
        <taxon>Bacillati</taxon>
        <taxon>Bacillota</taxon>
        <taxon>Clostridia</taxon>
        <taxon>Eubacteriales</taxon>
        <taxon>Clostridiaceae</taxon>
        <taxon>Clostridium</taxon>
    </lineage>
</organism>
<evidence type="ECO:0000256" key="8">
    <source>
        <dbReference type="SAM" id="Coils"/>
    </source>
</evidence>
<dbReference type="InterPro" id="IPR010559">
    <property type="entry name" value="Sig_transdc_His_kin_internal"/>
</dbReference>
<dbReference type="GO" id="GO:0000155">
    <property type="term" value="F:phosphorelay sensor kinase activity"/>
    <property type="evidence" value="ECO:0007669"/>
    <property type="project" value="InterPro"/>
</dbReference>
<accession>A0A6V8SPH6</accession>